<gene>
    <name evidence="1" type="ORF">NRP21_25115</name>
</gene>
<evidence type="ECO:0000313" key="1">
    <source>
        <dbReference type="EMBL" id="MCR0985335.1"/>
    </source>
</evidence>
<dbReference type="RefSeq" id="WP_257718987.1">
    <property type="nucleotide sequence ID" value="NZ_JANJOU010000032.1"/>
</dbReference>
<accession>A0ABT1XB35</accession>
<evidence type="ECO:0008006" key="3">
    <source>
        <dbReference type="Google" id="ProtNLM"/>
    </source>
</evidence>
<proteinExistence type="predicted"/>
<comment type="caution">
    <text evidence="1">The sequence shown here is derived from an EMBL/GenBank/DDBJ whole genome shotgun (WGS) entry which is preliminary data.</text>
</comment>
<dbReference type="Proteomes" id="UP001524642">
    <property type="component" value="Unassembled WGS sequence"/>
</dbReference>
<reference evidence="1 2" key="1">
    <citation type="submission" date="2022-06" db="EMBL/GenBank/DDBJ databases">
        <title>Roseomonas CN29.</title>
        <authorList>
            <person name="Cheng Y."/>
            <person name="He X."/>
        </authorList>
    </citation>
    <scope>NUCLEOTIDE SEQUENCE [LARGE SCALE GENOMIC DNA]</scope>
    <source>
        <strain evidence="1 2">CN29</strain>
    </source>
</reference>
<dbReference type="EMBL" id="JANJOU010000032">
    <property type="protein sequence ID" value="MCR0985335.1"/>
    <property type="molecule type" value="Genomic_DNA"/>
</dbReference>
<sequence length="135" mass="14621">MSTPPLDGSRITRVLKMRDPVDGTGKLAVEFETGSRAGTIVVTTDADGKHSFSFRDHPRSSSLVVRQHGAAVLPLRPAPCAASGTAGVEIRHPAHDEIEALHMRRDAIVRQSMKLLALPVYSYWAPSPWPDEGKG</sequence>
<name>A0ABT1XB35_9PROT</name>
<protein>
    <recommendedName>
        <fullName evidence="3">Carboxypeptidase regulatory-like domain-containing protein</fullName>
    </recommendedName>
</protein>
<organism evidence="1 2">
    <name type="scientific">Roseomonas populi</name>
    <dbReference type="NCBI Taxonomy" id="3121582"/>
    <lineage>
        <taxon>Bacteria</taxon>
        <taxon>Pseudomonadati</taxon>
        <taxon>Pseudomonadota</taxon>
        <taxon>Alphaproteobacteria</taxon>
        <taxon>Acetobacterales</taxon>
        <taxon>Roseomonadaceae</taxon>
        <taxon>Roseomonas</taxon>
    </lineage>
</organism>
<keyword evidence="2" id="KW-1185">Reference proteome</keyword>
<evidence type="ECO:0000313" key="2">
    <source>
        <dbReference type="Proteomes" id="UP001524642"/>
    </source>
</evidence>